<reference evidence="10" key="1">
    <citation type="submission" date="2024-06" db="UniProtKB">
        <authorList>
            <consortium name="RefSeq"/>
        </authorList>
    </citation>
    <scope>NUCLEOTIDE SEQUENCE [LARGE SCALE GENOMIC DNA]</scope>
    <source>
        <strain evidence="10">MV2-25</strain>
    </source>
</reference>
<dbReference type="OMA" id="AHEWIPL"/>
<dbReference type="PANTHER" id="PTHR13295:SF4">
    <property type="entry name" value="GLUTAMATE--CYSTEINE LIGASE REGULATORY SUBUNIT"/>
    <property type="match status" value="1"/>
</dbReference>
<dbReference type="AlphaFoldDB" id="A0A6I8UP82"/>
<dbReference type="GO" id="GO:0016874">
    <property type="term" value="F:ligase activity"/>
    <property type="evidence" value="ECO:0007669"/>
    <property type="project" value="UniProtKB-KW"/>
</dbReference>
<evidence type="ECO:0000256" key="1">
    <source>
        <dbReference type="ARBA" id="ARBA00005006"/>
    </source>
</evidence>
<dbReference type="InterPro" id="IPR023210">
    <property type="entry name" value="NADP_OxRdtase_dom"/>
</dbReference>
<sequence length="305" mass="32976">MIPCIKKEYQNVVISTGNIINNELGQRKSNEELYDGLKITLHSDPNVERVVVEIDELHGRVQHATEELTNRLTENQRSEISIGAKIFLNNNSTVFIEQAVDTLLNILNVTHVDNVVLAYHPNASGTTSPVANATAKSTTAAPAVKSPCSEANLAPSSVSNWSARNGAQGVIELKELYRSLEQYALNQKITQLGIADLDAEALAELHKSAAVAPTIAQVNLSTCCRVPTELQEFCAAHDIQLNTHGDPELLLPEEQFSGLAPGYTIDWSLRYQVHVRCRGVLTAKGYIVGASQPIPSASTSAKASA</sequence>
<gene>
    <name evidence="11" type="primary">Gclm</name>
</gene>
<comment type="pathway">
    <text evidence="1">Sulfur metabolism; glutathione biosynthesis; glutathione from L-cysteine and L-glutamate: step 1/2.</text>
</comment>
<evidence type="ECO:0000256" key="6">
    <source>
        <dbReference type="ARBA" id="ARBA00031154"/>
    </source>
</evidence>
<comment type="subunit">
    <text evidence="3">Heterodimer of a catalytic heavy chain and a regulatory light chain.</text>
</comment>
<organism evidence="10 11">
    <name type="scientific">Drosophila pseudoobscura pseudoobscura</name>
    <name type="common">Fruit fly</name>
    <dbReference type="NCBI Taxonomy" id="46245"/>
    <lineage>
        <taxon>Eukaryota</taxon>
        <taxon>Metazoa</taxon>
        <taxon>Ecdysozoa</taxon>
        <taxon>Arthropoda</taxon>
        <taxon>Hexapoda</taxon>
        <taxon>Insecta</taxon>
        <taxon>Pterygota</taxon>
        <taxon>Neoptera</taxon>
        <taxon>Endopterygota</taxon>
        <taxon>Diptera</taxon>
        <taxon>Brachycera</taxon>
        <taxon>Muscomorpha</taxon>
        <taxon>Ephydroidea</taxon>
        <taxon>Drosophilidae</taxon>
        <taxon>Drosophila</taxon>
        <taxon>Sophophora</taxon>
    </lineage>
</organism>
<evidence type="ECO:0000256" key="8">
    <source>
        <dbReference type="ARBA" id="ARBA00032926"/>
    </source>
</evidence>
<accession>A0A6I8UP82</accession>
<evidence type="ECO:0000256" key="7">
    <source>
        <dbReference type="ARBA" id="ARBA00031732"/>
    </source>
</evidence>
<feature type="domain" description="NADP-dependent oxidoreductase" evidence="9">
    <location>
        <begin position="66"/>
        <end position="241"/>
    </location>
</feature>
<dbReference type="InParanoid" id="A0A6I8UP82"/>
<protein>
    <recommendedName>
        <fullName evidence="7">GCS light chain</fullName>
    </recommendedName>
    <alternativeName>
        <fullName evidence="5">Gamma-ECS regulatory subunit</fullName>
    </alternativeName>
    <alternativeName>
        <fullName evidence="8">Gamma-glutamylcysteine synthetase regulatory subunit</fullName>
    </alternativeName>
    <alternativeName>
        <fullName evidence="6">Glutamate--cysteine ligase modifier subunit</fullName>
    </alternativeName>
</protein>
<evidence type="ECO:0000313" key="10">
    <source>
        <dbReference type="Proteomes" id="UP000001819"/>
    </source>
</evidence>
<dbReference type="Gene3D" id="3.20.20.100">
    <property type="entry name" value="NADP-dependent oxidoreductase domain"/>
    <property type="match status" value="1"/>
</dbReference>
<dbReference type="PANTHER" id="PTHR13295">
    <property type="entry name" value="GLUTAMATE CYSTEINE LIGASE REGULATORY SUBUNIT"/>
    <property type="match status" value="1"/>
</dbReference>
<keyword evidence="10" id="KW-1185">Reference proteome</keyword>
<dbReference type="GO" id="GO:0035226">
    <property type="term" value="F:glutamate-cysteine ligase catalytic subunit binding"/>
    <property type="evidence" value="ECO:0007669"/>
    <property type="project" value="InterPro"/>
</dbReference>
<dbReference type="GO" id="GO:0017109">
    <property type="term" value="C:glutamate-cysteine ligase complex"/>
    <property type="evidence" value="ECO:0007669"/>
    <property type="project" value="TreeGrafter"/>
</dbReference>
<reference evidence="11" key="2">
    <citation type="submission" date="2025-08" db="UniProtKB">
        <authorList>
            <consortium name="RefSeq"/>
        </authorList>
    </citation>
    <scope>IDENTIFICATION</scope>
    <source>
        <strain evidence="11">MV-25-SWS-2005</strain>
        <tissue evidence="11">Whole body</tissue>
    </source>
</reference>
<dbReference type="KEGG" id="dpo:4801531"/>
<evidence type="ECO:0000256" key="3">
    <source>
        <dbReference type="ARBA" id="ARBA00011532"/>
    </source>
</evidence>
<dbReference type="GO" id="GO:0030234">
    <property type="term" value="F:enzyme regulator activity"/>
    <property type="evidence" value="ECO:0007669"/>
    <property type="project" value="TreeGrafter"/>
</dbReference>
<evidence type="ECO:0000256" key="4">
    <source>
        <dbReference type="ARBA" id="ARBA00022684"/>
    </source>
</evidence>
<dbReference type="SUPFAM" id="SSF51430">
    <property type="entry name" value="NAD(P)-linked oxidoreductase"/>
    <property type="match status" value="1"/>
</dbReference>
<evidence type="ECO:0000313" key="11">
    <source>
        <dbReference type="RefSeq" id="XP_001358607.2"/>
    </source>
</evidence>
<dbReference type="Bgee" id="FBgn0078527">
    <property type="expression patterns" value="Expressed in female reproductive system and 2 other cell types or tissues"/>
</dbReference>
<dbReference type="InterPro" id="IPR036812">
    <property type="entry name" value="NAD(P)_OxRdtase_dom_sf"/>
</dbReference>
<dbReference type="Proteomes" id="UP000001819">
    <property type="component" value="Chromosome 2"/>
</dbReference>
<dbReference type="Pfam" id="PF00248">
    <property type="entry name" value="Aldo_ket_red"/>
    <property type="match status" value="1"/>
</dbReference>
<comment type="similarity">
    <text evidence="2">Belongs to the aldo/keto reductase family. Glutamate--cysteine ligase light chain subfamily.</text>
</comment>
<dbReference type="RefSeq" id="XP_001358607.2">
    <property type="nucleotide sequence ID" value="XM_001358570.4"/>
</dbReference>
<evidence type="ECO:0000259" key="9">
    <source>
        <dbReference type="Pfam" id="PF00248"/>
    </source>
</evidence>
<dbReference type="FunCoup" id="A0A6I8UP82">
    <property type="interactions" value="1451"/>
</dbReference>
<evidence type="ECO:0000256" key="5">
    <source>
        <dbReference type="ARBA" id="ARBA00030406"/>
    </source>
</evidence>
<dbReference type="InterPro" id="IPR032963">
    <property type="entry name" value="Gclm"/>
</dbReference>
<name>A0A6I8UP82_DROPS</name>
<dbReference type="GeneID" id="4801531"/>
<proteinExistence type="inferred from homology"/>
<dbReference type="UniPathway" id="UPA00142">
    <property type="reaction ID" value="UER00209"/>
</dbReference>
<keyword evidence="11" id="KW-0436">Ligase</keyword>
<evidence type="ECO:0000256" key="2">
    <source>
        <dbReference type="ARBA" id="ARBA00008612"/>
    </source>
</evidence>
<keyword evidence="4" id="KW-0317">Glutathione biosynthesis</keyword>
<dbReference type="GO" id="GO:0006750">
    <property type="term" value="P:glutathione biosynthetic process"/>
    <property type="evidence" value="ECO:0007669"/>
    <property type="project" value="UniProtKB-UniPathway"/>
</dbReference>